<keyword evidence="4 10" id="KW-1003">Cell membrane</keyword>
<dbReference type="Pfam" id="PF21687">
    <property type="entry name" value="T2SSK_1st"/>
    <property type="match status" value="1"/>
</dbReference>
<evidence type="ECO:0000256" key="6">
    <source>
        <dbReference type="ARBA" id="ARBA00022692"/>
    </source>
</evidence>
<evidence type="ECO:0000256" key="5">
    <source>
        <dbReference type="ARBA" id="ARBA00022519"/>
    </source>
</evidence>
<dbReference type="InterPro" id="IPR038072">
    <property type="entry name" value="GspK_central_sf"/>
</dbReference>
<protein>
    <recommendedName>
        <fullName evidence="10">Type II secretion system protein K</fullName>
    </recommendedName>
</protein>
<evidence type="ECO:0000256" key="8">
    <source>
        <dbReference type="ARBA" id="ARBA00022989"/>
    </source>
</evidence>
<evidence type="ECO:0000256" key="11">
    <source>
        <dbReference type="SAM" id="Phobius"/>
    </source>
</evidence>
<feature type="domain" description="T2SS protein K second SAM-like" evidence="12">
    <location>
        <begin position="215"/>
        <end position="266"/>
    </location>
</feature>
<dbReference type="PANTHER" id="PTHR38831">
    <property type="entry name" value="TYPE II SECRETION SYSTEM PROTEIN K"/>
    <property type="match status" value="1"/>
</dbReference>
<evidence type="ECO:0000256" key="2">
    <source>
        <dbReference type="ARBA" id="ARBA00007246"/>
    </source>
</evidence>
<dbReference type="NCBIfam" id="NF037980">
    <property type="entry name" value="T2SS_GspK"/>
    <property type="match status" value="1"/>
</dbReference>
<evidence type="ECO:0000313" key="14">
    <source>
        <dbReference type="EMBL" id="RBP38881.1"/>
    </source>
</evidence>
<comment type="caution">
    <text evidence="14">The sequence shown here is derived from an EMBL/GenBank/DDBJ whole genome shotgun (WGS) entry which is preliminary data.</text>
</comment>
<feature type="transmembrane region" description="Helical" evidence="11">
    <location>
        <begin position="25"/>
        <end position="45"/>
    </location>
</feature>
<dbReference type="GO" id="GO:0005886">
    <property type="term" value="C:plasma membrane"/>
    <property type="evidence" value="ECO:0007669"/>
    <property type="project" value="UniProtKB-SubCell"/>
</dbReference>
<evidence type="ECO:0000256" key="9">
    <source>
        <dbReference type="ARBA" id="ARBA00023136"/>
    </source>
</evidence>
<keyword evidence="8 11" id="KW-1133">Transmembrane helix</keyword>
<sequence>MIELSHSVFRPHPAAGTRPIRQQGMAVIAALIVVAAAAVATAAIMERQALLADTLVGEKDRAQAKWLLRGGLDWSRVILFNDARRNAVTLKDAIWAQPISGLEVSTPDNKRKAYFSGQIEDEQSKYNIWELAQNGVVQPAELAVLESLLAGLGIQTSLAGAIAQRVADTQAGQNPEPAAPGLRTTNDLMGINGISPDIAAILANYLTILPQKTAVNANTASAEVLSASVPGLDLAQARDLASQRDRGQWFNSRGDFFNRLGKPDIRSGDHIDVSSDWFKVTGEVTLDHIAVGMQALLHRPDGGLPSIRWIKD</sequence>
<dbReference type="InterPro" id="IPR045584">
    <property type="entry name" value="Pilin-like"/>
</dbReference>
<feature type="domain" description="T2SS protein K first SAM-like" evidence="13">
    <location>
        <begin position="124"/>
        <end position="211"/>
    </location>
</feature>
<evidence type="ECO:0000256" key="10">
    <source>
        <dbReference type="PIRNR" id="PIRNR002786"/>
    </source>
</evidence>
<dbReference type="EMBL" id="QNRQ01000006">
    <property type="protein sequence ID" value="RBP38881.1"/>
    <property type="molecule type" value="Genomic_DNA"/>
</dbReference>
<evidence type="ECO:0000313" key="15">
    <source>
        <dbReference type="Proteomes" id="UP000253628"/>
    </source>
</evidence>
<dbReference type="SUPFAM" id="SSF158544">
    <property type="entry name" value="GspK insert domain-like"/>
    <property type="match status" value="1"/>
</dbReference>
<evidence type="ECO:0000256" key="7">
    <source>
        <dbReference type="ARBA" id="ARBA00022927"/>
    </source>
</evidence>
<evidence type="ECO:0000259" key="12">
    <source>
        <dbReference type="Pfam" id="PF03934"/>
    </source>
</evidence>
<dbReference type="Proteomes" id="UP000253628">
    <property type="component" value="Unassembled WGS sequence"/>
</dbReference>
<evidence type="ECO:0000256" key="1">
    <source>
        <dbReference type="ARBA" id="ARBA00004533"/>
    </source>
</evidence>
<dbReference type="InterPro" id="IPR010994">
    <property type="entry name" value="RuvA_2-like"/>
</dbReference>
<dbReference type="SUPFAM" id="SSF47781">
    <property type="entry name" value="RuvA domain 2-like"/>
    <property type="match status" value="1"/>
</dbReference>
<gene>
    <name evidence="14" type="ORF">DFR37_106176</name>
</gene>
<keyword evidence="7" id="KW-0653">Protein transport</keyword>
<name>A0A366HBK5_9BURK</name>
<dbReference type="Gene3D" id="1.10.40.60">
    <property type="entry name" value="EpsJ-like"/>
    <property type="match status" value="2"/>
</dbReference>
<keyword evidence="3 10" id="KW-0813">Transport</keyword>
<proteinExistence type="inferred from homology"/>
<keyword evidence="9 10" id="KW-0472">Membrane</keyword>
<organism evidence="14 15">
    <name type="scientific">Eoetvoesiella caeni</name>
    <dbReference type="NCBI Taxonomy" id="645616"/>
    <lineage>
        <taxon>Bacteria</taxon>
        <taxon>Pseudomonadati</taxon>
        <taxon>Pseudomonadota</taxon>
        <taxon>Betaproteobacteria</taxon>
        <taxon>Burkholderiales</taxon>
        <taxon>Alcaligenaceae</taxon>
        <taxon>Eoetvoesiella</taxon>
    </lineage>
</organism>
<dbReference type="SUPFAM" id="SSF54523">
    <property type="entry name" value="Pili subunits"/>
    <property type="match status" value="1"/>
</dbReference>
<evidence type="ECO:0000259" key="13">
    <source>
        <dbReference type="Pfam" id="PF21687"/>
    </source>
</evidence>
<dbReference type="Pfam" id="PF03934">
    <property type="entry name" value="T2SSK"/>
    <property type="match status" value="1"/>
</dbReference>
<evidence type="ECO:0000256" key="3">
    <source>
        <dbReference type="ARBA" id="ARBA00022448"/>
    </source>
</evidence>
<dbReference type="InterPro" id="IPR005628">
    <property type="entry name" value="GspK"/>
</dbReference>
<dbReference type="GO" id="GO:0009306">
    <property type="term" value="P:protein secretion"/>
    <property type="evidence" value="ECO:0007669"/>
    <property type="project" value="InterPro"/>
</dbReference>
<dbReference type="InterPro" id="IPR049179">
    <property type="entry name" value="T2SSK_SAM-like_2nd"/>
</dbReference>
<keyword evidence="6 11" id="KW-0812">Transmembrane</keyword>
<comment type="subcellular location">
    <subcellularLocation>
        <location evidence="1 10">Cell inner membrane</location>
    </subcellularLocation>
</comment>
<accession>A0A366HBK5</accession>
<keyword evidence="5 10" id="KW-0997">Cell inner membrane</keyword>
<dbReference type="PIRSF" id="PIRSF002786">
    <property type="entry name" value="XcpX"/>
    <property type="match status" value="1"/>
</dbReference>
<reference evidence="14 15" key="1">
    <citation type="submission" date="2018-06" db="EMBL/GenBank/DDBJ databases">
        <title>Genomic Encyclopedia of Type Strains, Phase IV (KMG-IV): sequencing the most valuable type-strain genomes for metagenomic binning, comparative biology and taxonomic classification.</title>
        <authorList>
            <person name="Goeker M."/>
        </authorList>
    </citation>
    <scope>NUCLEOTIDE SEQUENCE [LARGE SCALE GENOMIC DNA]</scope>
    <source>
        <strain evidence="14 15">DSM 25520</strain>
    </source>
</reference>
<comment type="similarity">
    <text evidence="2 10">Belongs to the GSP K family.</text>
</comment>
<keyword evidence="15" id="KW-1185">Reference proteome</keyword>
<dbReference type="Gene3D" id="3.30.1300.30">
    <property type="entry name" value="GSPII I/J protein-like"/>
    <property type="match status" value="1"/>
</dbReference>
<dbReference type="InterPro" id="IPR049031">
    <property type="entry name" value="T2SSK_SAM-like_1st"/>
</dbReference>
<dbReference type="PANTHER" id="PTHR38831:SF1">
    <property type="entry name" value="TYPE II SECRETION SYSTEM PROTEIN K-RELATED"/>
    <property type="match status" value="1"/>
</dbReference>
<dbReference type="AlphaFoldDB" id="A0A366HBK5"/>
<evidence type="ECO:0000256" key="4">
    <source>
        <dbReference type="ARBA" id="ARBA00022475"/>
    </source>
</evidence>